<feature type="domain" description="GAE" evidence="14">
    <location>
        <begin position="163"/>
        <end position="278"/>
    </location>
</feature>
<dbReference type="EMBL" id="CASHTH010003133">
    <property type="protein sequence ID" value="CAI8040788.1"/>
    <property type="molecule type" value="Genomic_DNA"/>
</dbReference>
<feature type="disulfide bond" evidence="10">
    <location>
        <begin position="625"/>
        <end position="635"/>
    </location>
</feature>
<dbReference type="PROSITE" id="PS00109">
    <property type="entry name" value="PROTEIN_KINASE_TYR"/>
    <property type="match status" value="1"/>
</dbReference>
<evidence type="ECO:0000256" key="7">
    <source>
        <dbReference type="ARBA" id="ARBA00023157"/>
    </source>
</evidence>
<evidence type="ECO:0000259" key="13">
    <source>
        <dbReference type="PROSITE" id="PS50038"/>
    </source>
</evidence>
<protein>
    <submittedName>
        <fullName evidence="16">Scavenger receptor cysteine-rich domain superfamily protein</fullName>
    </submittedName>
</protein>
<dbReference type="SMART" id="SM00809">
    <property type="entry name" value="Alpha_adaptinC2"/>
    <property type="match status" value="1"/>
</dbReference>
<dbReference type="GO" id="GO:0016192">
    <property type="term" value="P:vesicle-mediated transport"/>
    <property type="evidence" value="ECO:0007669"/>
    <property type="project" value="InterPro"/>
</dbReference>
<dbReference type="FunFam" id="3.10.250.10:FF:000005">
    <property type="entry name" value="Neurotrypsin isoform A"/>
    <property type="match status" value="1"/>
</dbReference>
<dbReference type="Gene3D" id="3.10.250.10">
    <property type="entry name" value="SRCR-like domain"/>
    <property type="match status" value="7"/>
</dbReference>
<dbReference type="InterPro" id="IPR008152">
    <property type="entry name" value="Clathrin_a/b/g-adaptin_app_Ig"/>
</dbReference>
<comment type="caution">
    <text evidence="16">The sequence shown here is derived from an EMBL/GenBank/DDBJ whole genome shotgun (WGS) entry which is preliminary data.</text>
</comment>
<gene>
    <name evidence="16" type="ORF">GBAR_LOCUS22682</name>
</gene>
<proteinExistence type="predicted"/>
<comment type="caution">
    <text evidence="10">Lacks conserved residue(s) required for the propagation of feature annotation.</text>
</comment>
<evidence type="ECO:0000256" key="5">
    <source>
        <dbReference type="ARBA" id="ARBA00022927"/>
    </source>
</evidence>
<dbReference type="InterPro" id="IPR013041">
    <property type="entry name" value="Clathrin_app_Ig-like_sf"/>
</dbReference>
<name>A0AA35T4E2_GEOBA</name>
<evidence type="ECO:0000259" key="14">
    <source>
        <dbReference type="PROSITE" id="PS50180"/>
    </source>
</evidence>
<evidence type="ECO:0000256" key="6">
    <source>
        <dbReference type="ARBA" id="ARBA00023034"/>
    </source>
</evidence>
<keyword evidence="17" id="KW-1185">Reference proteome</keyword>
<dbReference type="GO" id="GO:0005524">
    <property type="term" value="F:ATP binding"/>
    <property type="evidence" value="ECO:0007669"/>
    <property type="project" value="InterPro"/>
</dbReference>
<dbReference type="Pfam" id="PF07714">
    <property type="entry name" value="PK_Tyr_Ser-Thr"/>
    <property type="match status" value="1"/>
</dbReference>
<feature type="disulfide bond" evidence="10">
    <location>
        <begin position="737"/>
        <end position="747"/>
    </location>
</feature>
<evidence type="ECO:0000313" key="17">
    <source>
        <dbReference type="Proteomes" id="UP001174909"/>
    </source>
</evidence>
<keyword evidence="3" id="KW-0732">Signal</keyword>
<feature type="disulfide bond" evidence="10">
    <location>
        <begin position="540"/>
        <end position="601"/>
    </location>
</feature>
<feature type="region of interest" description="Disordered" evidence="11">
    <location>
        <begin position="1"/>
        <end position="79"/>
    </location>
</feature>
<dbReference type="PROSITE" id="PS50180">
    <property type="entry name" value="GAE"/>
    <property type="match status" value="1"/>
</dbReference>
<keyword evidence="6" id="KW-0333">Golgi apparatus</keyword>
<dbReference type="InterPro" id="IPR036772">
    <property type="entry name" value="SRCR-like_dom_sf"/>
</dbReference>
<keyword evidence="8 16" id="KW-0675">Receptor</keyword>
<accession>A0AA35T4E2</accession>
<dbReference type="Pfam" id="PF02883">
    <property type="entry name" value="Alpha_adaptinC2"/>
    <property type="match status" value="1"/>
</dbReference>
<dbReference type="InterPro" id="IPR008266">
    <property type="entry name" value="Tyr_kinase_AS"/>
</dbReference>
<evidence type="ECO:0000256" key="8">
    <source>
        <dbReference type="ARBA" id="ARBA00023170"/>
    </source>
</evidence>
<feature type="domain" description="SRCR" evidence="15">
    <location>
        <begin position="286"/>
        <end position="381"/>
    </location>
</feature>
<dbReference type="SUPFAM" id="SSF56487">
    <property type="entry name" value="SRCR-like"/>
    <property type="match status" value="7"/>
</dbReference>
<feature type="domain" description="SRCR" evidence="15">
    <location>
        <begin position="502"/>
        <end position="602"/>
    </location>
</feature>
<keyword evidence="9" id="KW-0325">Glycoprotein</keyword>
<dbReference type="GO" id="GO:0004713">
    <property type="term" value="F:protein tyrosine kinase activity"/>
    <property type="evidence" value="ECO:0007669"/>
    <property type="project" value="InterPro"/>
</dbReference>
<evidence type="ECO:0000256" key="1">
    <source>
        <dbReference type="ARBA" id="ARBA00004555"/>
    </source>
</evidence>
<evidence type="ECO:0000256" key="11">
    <source>
        <dbReference type="SAM" id="MobiDB-lite"/>
    </source>
</evidence>
<feature type="domain" description="FZ" evidence="13">
    <location>
        <begin position="954"/>
        <end position="1092"/>
    </location>
</feature>
<evidence type="ECO:0000259" key="15">
    <source>
        <dbReference type="PROSITE" id="PS50287"/>
    </source>
</evidence>
<dbReference type="Gene3D" id="1.10.510.10">
    <property type="entry name" value="Transferase(Phosphotransferase) domain 1"/>
    <property type="match status" value="1"/>
</dbReference>
<evidence type="ECO:0000259" key="12">
    <source>
        <dbReference type="PROSITE" id="PS50011"/>
    </source>
</evidence>
<feature type="disulfide bond" evidence="10">
    <location>
        <begin position="416"/>
        <end position="480"/>
    </location>
</feature>
<dbReference type="InterPro" id="IPR036790">
    <property type="entry name" value="Frizzled_dom_sf"/>
</dbReference>
<keyword evidence="2" id="KW-0813">Transport</keyword>
<feature type="disulfide bond" evidence="10">
    <location>
        <begin position="527"/>
        <end position="591"/>
    </location>
</feature>
<keyword evidence="7 10" id="KW-1015">Disulfide bond</keyword>
<dbReference type="InterPro" id="IPR020067">
    <property type="entry name" value="Frizzled_dom"/>
</dbReference>
<dbReference type="SMART" id="SM00219">
    <property type="entry name" value="TyrKc"/>
    <property type="match status" value="1"/>
</dbReference>
<feature type="disulfide bond" evidence="10">
    <location>
        <begin position="571"/>
        <end position="581"/>
    </location>
</feature>
<keyword evidence="5" id="KW-0653">Protein transport</keyword>
<dbReference type="InterPro" id="IPR001245">
    <property type="entry name" value="Ser-Thr/Tyr_kinase_cat_dom"/>
</dbReference>
<keyword evidence="4" id="KW-0677">Repeat</keyword>
<dbReference type="PRINTS" id="PR00109">
    <property type="entry name" value="TYRKINASE"/>
</dbReference>
<feature type="domain" description="SRCR" evidence="15">
    <location>
        <begin position="897"/>
        <end position="934"/>
    </location>
</feature>
<feature type="disulfide bond" evidence="10">
    <location>
        <begin position="355"/>
        <end position="365"/>
    </location>
</feature>
<reference evidence="16" key="1">
    <citation type="submission" date="2023-03" db="EMBL/GenBank/DDBJ databases">
        <authorList>
            <person name="Steffen K."/>
            <person name="Cardenas P."/>
        </authorList>
    </citation>
    <scope>NUCLEOTIDE SEQUENCE</scope>
</reference>
<evidence type="ECO:0000256" key="9">
    <source>
        <dbReference type="ARBA" id="ARBA00023180"/>
    </source>
</evidence>
<evidence type="ECO:0000256" key="10">
    <source>
        <dbReference type="PROSITE-ProRule" id="PRU00196"/>
    </source>
</evidence>
<feature type="compositionally biased region" description="Polar residues" evidence="11">
    <location>
        <begin position="34"/>
        <end position="47"/>
    </location>
</feature>
<feature type="compositionally biased region" description="Low complexity" evidence="11">
    <location>
        <begin position="14"/>
        <end position="33"/>
    </location>
</feature>
<dbReference type="InterPro" id="IPR011009">
    <property type="entry name" value="Kinase-like_dom_sf"/>
</dbReference>
<feature type="domain" description="SRCR" evidence="15">
    <location>
        <begin position="834"/>
        <end position="892"/>
    </location>
</feature>
<dbReference type="PROSITE" id="PS50011">
    <property type="entry name" value="PROTEIN_KINASE_DOM"/>
    <property type="match status" value="1"/>
</dbReference>
<dbReference type="Pfam" id="PF00530">
    <property type="entry name" value="SRCR"/>
    <property type="match status" value="5"/>
</dbReference>
<evidence type="ECO:0000256" key="4">
    <source>
        <dbReference type="ARBA" id="ARBA00022737"/>
    </source>
</evidence>
<dbReference type="PROSITE" id="PS50038">
    <property type="entry name" value="FZ"/>
    <property type="match status" value="1"/>
</dbReference>
<dbReference type="GO" id="GO:0005794">
    <property type="term" value="C:Golgi apparatus"/>
    <property type="evidence" value="ECO:0007669"/>
    <property type="project" value="UniProtKB-SubCell"/>
</dbReference>
<dbReference type="PROSITE" id="PS00420">
    <property type="entry name" value="SRCR_1"/>
    <property type="match status" value="1"/>
</dbReference>
<dbReference type="Proteomes" id="UP001174909">
    <property type="component" value="Unassembled WGS sequence"/>
</dbReference>
<dbReference type="Gene3D" id="2.60.40.1230">
    <property type="match status" value="1"/>
</dbReference>
<dbReference type="InterPro" id="IPR001190">
    <property type="entry name" value="SRCR"/>
</dbReference>
<sequence length="1435" mass="154640">MPALFRESGPASGETSETPAAPTTNSTPSSTTPQLSLEPQQQRSENSLLDLLGGGLDAPSVSQPPPISSNSTGGSDLLNLLDMPVQPVSTTGQTSSDPANLMSLLGGGGGGGGGVTGGGMGGLESLLGGLSNSLPSTSTSIPSPATSLAPLCLVRYRIDLIQQAIPPITAFEKAGLKIQFNFERSPGNTAVTAITLTATNFTPSPMANFLFQAAVPKTFQLQMLLPSGNLIPPNNSGSVTQVINIANPQKQPLRMRIRLSYNANGVDVQEQGEINDFPPQLAHYRTRSVFGGGSGKVGRWSDCGDLHQRGMETVCDAFWDVAEASVVCRELGYRNGLPITLYGGITYQAQYSISCTGDEARLYDCNRQETFLCNNVGVICYNETECNDTDVRLVDGVTPVDGRVEICLHGLWGSVCDDDWAVRDAAVVCHNWAMVEVSVPLSEHRVLSNATFYHLDDVACTGNENLLADCGHAGVGEHNCIVQQEEAGVICNATVECSENEVRLMDGVTPDDGRVEICLYGLWGSVCDDAWDYRDARVVCQQLGYNGSSRALREHDFAVDPPPFHLDDVWCTGAENMLSECLNSGVGEHNCGSTELAGVICNASRALMEHFAVDPPPFHLDDVRCTGAENMLSECLHSGVGEHNCRNTESAGVICISEQDSVCGRISVPVGRRWFQGKSPVLYDGTWHSVCADDWDSTGIEARVVCQSAGYDTSGYVPSVVDYGRGTSPILPVNIQCASGASTLSDCFTPGQDVSQCTDVAGVDCRAPCVTEGLTNCASCVNPLHCFNLAFLVTVTLIVSLKATVALIFLLQGTVFGDWSSVLMGCGVEYAILWSTGVPDNARVVCRQLGFSEDRAFIIDRDPDRFGDSTRNAVIGDVDCVGNEPEMRKGECEDGEVRLTAGVGVSDGFVEVCVDRTWVGVCRDGFHLDNARDIYQPRCTVPAGTSSNSLTDNDSYGQCSVYTSQTDVCDGVVRLDIDYVYARSRLGTQSTIARMLNENVKSLESIIGDEDRNCLKIVYRALCHFYLPHCGNASNLTPPTSICPEECKMVQKDCAKTWSTVLLAFNDDMTPVIDCDDTSSLLFPLPHCCTGAGLDAAVRSLRDDGSSSVKKGDDGSVTGAVVGVVVFILLAVLPGHDAPAVVYMTETVLTVNNGEMELDEKGGDAVGAGIAGPNPYSEFDQVEVDKFVEESLKMSRFKHAHVMGLIGVCLDASSAPYIVMPYMANGSLLKWLKKERKNIVLPEEADEDEVREVGKRLMVMCSQIAKGMEYLAADKYVHRDLAARNCMIDTHFLIKITDFGLSEDVFERNYFRQYSASGEVVRLPIKWMSPESLSDGHFSEKSDVWSYGVTIYGIMRQCWHMEPMERPTFKELSSTVSKCIERVAGYLQFGFNPFTGGEGEGEGGKRGEVVEADSVDIQVFPPSVPADTVLTSNTT</sequence>
<dbReference type="GO" id="GO:0016020">
    <property type="term" value="C:membrane"/>
    <property type="evidence" value="ECO:0007669"/>
    <property type="project" value="InterPro"/>
</dbReference>
<dbReference type="SUPFAM" id="SSF56112">
    <property type="entry name" value="Protein kinase-like (PK-like)"/>
    <property type="match status" value="1"/>
</dbReference>
<comment type="subcellular location">
    <subcellularLocation>
        <location evidence="1">Golgi apparatus</location>
    </subcellularLocation>
</comment>
<feature type="domain" description="SRCR" evidence="15">
    <location>
        <begin position="617"/>
        <end position="656"/>
    </location>
</feature>
<evidence type="ECO:0000256" key="3">
    <source>
        <dbReference type="ARBA" id="ARBA00022729"/>
    </source>
</evidence>
<feature type="domain" description="SRCR" evidence="15">
    <location>
        <begin position="666"/>
        <end position="766"/>
    </location>
</feature>
<feature type="domain" description="Protein kinase" evidence="12">
    <location>
        <begin position="1128"/>
        <end position="1435"/>
    </location>
</feature>
<dbReference type="InterPro" id="IPR020635">
    <property type="entry name" value="Tyr_kinase_cat_dom"/>
</dbReference>
<dbReference type="SMART" id="SM00202">
    <property type="entry name" value="SR"/>
    <property type="match status" value="4"/>
</dbReference>
<feature type="disulfide bond" evidence="10">
    <location>
        <begin position="460"/>
        <end position="470"/>
    </location>
</feature>
<evidence type="ECO:0000256" key="2">
    <source>
        <dbReference type="ARBA" id="ARBA00022448"/>
    </source>
</evidence>
<dbReference type="FunFam" id="3.10.250.10:FF:000007">
    <property type="entry name" value="Soluble scavenger receptor cysteine-rich domain-containing protein SSC5D"/>
    <property type="match status" value="1"/>
</dbReference>
<dbReference type="PROSITE" id="PS50287">
    <property type="entry name" value="SRCR_2"/>
    <property type="match status" value="7"/>
</dbReference>
<evidence type="ECO:0000313" key="16">
    <source>
        <dbReference type="EMBL" id="CAI8040788.1"/>
    </source>
</evidence>
<feature type="domain" description="SRCR" evidence="15">
    <location>
        <begin position="391"/>
        <end position="492"/>
    </location>
</feature>
<dbReference type="InterPro" id="IPR008153">
    <property type="entry name" value="GAE_dom"/>
</dbReference>
<dbReference type="InterPro" id="IPR000719">
    <property type="entry name" value="Prot_kinase_dom"/>
</dbReference>
<dbReference type="SUPFAM" id="SSF49348">
    <property type="entry name" value="Clathrin adaptor appendage domain"/>
    <property type="match status" value="1"/>
</dbReference>
<dbReference type="PRINTS" id="PR00258">
    <property type="entry name" value="SPERACTRCPTR"/>
</dbReference>
<dbReference type="PANTHER" id="PTHR19331">
    <property type="entry name" value="SCAVENGER RECEPTOR DOMAIN-CONTAINING"/>
    <property type="match status" value="1"/>
</dbReference>
<dbReference type="Gene3D" id="1.10.2000.10">
    <property type="entry name" value="Frizzled cysteine-rich domain"/>
    <property type="match status" value="1"/>
</dbReference>
<dbReference type="GO" id="GO:0006886">
    <property type="term" value="P:intracellular protein transport"/>
    <property type="evidence" value="ECO:0007669"/>
    <property type="project" value="InterPro"/>
</dbReference>
<organism evidence="16 17">
    <name type="scientific">Geodia barretti</name>
    <name type="common">Barrett's horny sponge</name>
    <dbReference type="NCBI Taxonomy" id="519541"/>
    <lineage>
        <taxon>Eukaryota</taxon>
        <taxon>Metazoa</taxon>
        <taxon>Porifera</taxon>
        <taxon>Demospongiae</taxon>
        <taxon>Heteroscleromorpha</taxon>
        <taxon>Tetractinellida</taxon>
        <taxon>Astrophorina</taxon>
        <taxon>Geodiidae</taxon>
        <taxon>Geodia</taxon>
    </lineage>
</organism>